<keyword evidence="3" id="KW-1185">Reference proteome</keyword>
<gene>
    <name evidence="2" type="ORF">POCULU_LOCUS7529</name>
</gene>
<dbReference type="InterPro" id="IPR032675">
    <property type="entry name" value="LRR_dom_sf"/>
</dbReference>
<protein>
    <submittedName>
        <fullName evidence="2">2029_t:CDS:1</fullName>
    </submittedName>
</protein>
<dbReference type="Gene3D" id="3.80.10.10">
    <property type="entry name" value="Ribonuclease Inhibitor"/>
    <property type="match status" value="1"/>
</dbReference>
<feature type="region of interest" description="Disordered" evidence="1">
    <location>
        <begin position="1"/>
        <end position="44"/>
    </location>
</feature>
<dbReference type="PROSITE" id="PS51450">
    <property type="entry name" value="LRR"/>
    <property type="match status" value="1"/>
</dbReference>
<dbReference type="AlphaFoldDB" id="A0A9N9CKM0"/>
<organism evidence="2 3">
    <name type="scientific">Paraglomus occultum</name>
    <dbReference type="NCBI Taxonomy" id="144539"/>
    <lineage>
        <taxon>Eukaryota</taxon>
        <taxon>Fungi</taxon>
        <taxon>Fungi incertae sedis</taxon>
        <taxon>Mucoromycota</taxon>
        <taxon>Glomeromycotina</taxon>
        <taxon>Glomeromycetes</taxon>
        <taxon>Paraglomerales</taxon>
        <taxon>Paraglomeraceae</taxon>
        <taxon>Paraglomus</taxon>
    </lineage>
</organism>
<dbReference type="SUPFAM" id="SSF52058">
    <property type="entry name" value="L domain-like"/>
    <property type="match status" value="1"/>
</dbReference>
<dbReference type="OrthoDB" id="660555at2759"/>
<sequence>MIVKNYRTTGPRTLAPVSHSSSSGTSLSSSPSQSESETDGSDQDETEYAAYLQQIDNKEDTHRLSMHKKYEKWMLPVINARRVLDSEDMGEKVWSELLSAIQALETSLKSNLTSLDIFTPVLARFILDLNRFITSASYNKEYRKKLKTTEAKACTVVQQKAQNLLKMWEGIIALYEMKPPPVDSSKETQVVNEIERLLMISPHKTLSLRKMKLSQYPWNLRLLDCVASYYNSFSKTLDSSRWEPDFLSVLDLSKNNLTDLPPEILLFRNLIVLRISHNQFTSFPSYIVQIPKTTSLLGTELNPLRKANAHKIGTNVQMQDTTYIPRLMDLCARNILVGKMSCKPPYIFAHCSTSFESPSSFYYKHLNVNLLAGHLVTNTVREYLRSGYLCELCGRFISSNSVAYLPEIIENIAYIRYSDFLTITIERADRVDRDFRGGMVNITPIPLLRKFCGKCWKIHCKNEAPETCGCITCLTERREDGDFRWMRMFGSRDAE</sequence>
<evidence type="ECO:0000313" key="2">
    <source>
        <dbReference type="EMBL" id="CAG8602305.1"/>
    </source>
</evidence>
<comment type="caution">
    <text evidence="2">The sequence shown here is derived from an EMBL/GenBank/DDBJ whole genome shotgun (WGS) entry which is preliminary data.</text>
</comment>
<name>A0A9N9CKM0_9GLOM</name>
<dbReference type="InterPro" id="IPR001611">
    <property type="entry name" value="Leu-rich_rpt"/>
</dbReference>
<reference evidence="2" key="1">
    <citation type="submission" date="2021-06" db="EMBL/GenBank/DDBJ databases">
        <authorList>
            <person name="Kallberg Y."/>
            <person name="Tangrot J."/>
            <person name="Rosling A."/>
        </authorList>
    </citation>
    <scope>NUCLEOTIDE SEQUENCE</scope>
    <source>
        <strain evidence="2">IA702</strain>
    </source>
</reference>
<evidence type="ECO:0000256" key="1">
    <source>
        <dbReference type="SAM" id="MobiDB-lite"/>
    </source>
</evidence>
<feature type="compositionally biased region" description="Polar residues" evidence="1">
    <location>
        <begin position="1"/>
        <end position="11"/>
    </location>
</feature>
<accession>A0A9N9CKM0</accession>
<evidence type="ECO:0000313" key="3">
    <source>
        <dbReference type="Proteomes" id="UP000789572"/>
    </source>
</evidence>
<proteinExistence type="predicted"/>
<feature type="compositionally biased region" description="Low complexity" evidence="1">
    <location>
        <begin position="18"/>
        <end position="35"/>
    </location>
</feature>
<dbReference type="Proteomes" id="UP000789572">
    <property type="component" value="Unassembled WGS sequence"/>
</dbReference>
<dbReference type="EMBL" id="CAJVPJ010001744">
    <property type="protein sequence ID" value="CAG8602305.1"/>
    <property type="molecule type" value="Genomic_DNA"/>
</dbReference>